<comment type="caution">
    <text evidence="2">The sequence shown here is derived from an EMBL/GenBank/DDBJ whole genome shotgun (WGS) entry which is preliminary data.</text>
</comment>
<dbReference type="PANTHER" id="PTHR31589:SF235">
    <property type="entry name" value="PROTEIN, PUTATIVE (DUF239)-RELATED"/>
    <property type="match status" value="1"/>
</dbReference>
<accession>A0A565BJL9</accession>
<evidence type="ECO:0000313" key="3">
    <source>
        <dbReference type="Proteomes" id="UP000489600"/>
    </source>
</evidence>
<evidence type="ECO:0000259" key="1">
    <source>
        <dbReference type="PROSITE" id="PS52045"/>
    </source>
</evidence>
<dbReference type="Proteomes" id="UP000489600">
    <property type="component" value="Unassembled WGS sequence"/>
</dbReference>
<dbReference type="Pfam" id="PF03080">
    <property type="entry name" value="Neprosin"/>
    <property type="match status" value="1"/>
</dbReference>
<evidence type="ECO:0000313" key="2">
    <source>
        <dbReference type="EMBL" id="VVB01398.1"/>
    </source>
</evidence>
<dbReference type="InterPro" id="IPR025521">
    <property type="entry name" value="Neprosin_propep"/>
</dbReference>
<name>A0A565BJL9_9BRAS</name>
<sequence length="352" mass="39490">MVIYWIVSTFKSSAPLIILCSRTILFSYNDHMQLKPTHIPKWTRDNNTIQKSTSLPFRQENISCPFGTVMVKRTTLEELIQTQYLKSLGFNNPTSKNHKNIDMTGHHFAVAEYKANNYGASGYINVWDLHVSPNQFSRASVQVSGGNNYHLQSISAGWIVNQRLKNNHSSLSISWSPDADNISASCFNTLCLGFVQVSIKFPPGMQAHQVSTYDGEQFHLAVSLFQDSVSENWWFMLGDDPVGYWTKSLFKTEGLANGASWVYWGGEVFSPVKEKSQSMGSGHFAQEGFRKAAYINGLKVTDHVFRKVVSPTTAAIQTYANSPECYNVETKSPTGEFWSRYVFYGGPGGCTF</sequence>
<dbReference type="EMBL" id="CABITT030000004">
    <property type="protein sequence ID" value="VVB01398.1"/>
    <property type="molecule type" value="Genomic_DNA"/>
</dbReference>
<reference evidence="2" key="1">
    <citation type="submission" date="2019-07" db="EMBL/GenBank/DDBJ databases">
        <authorList>
            <person name="Dittberner H."/>
        </authorList>
    </citation>
    <scope>NUCLEOTIDE SEQUENCE [LARGE SCALE GENOMIC DNA]</scope>
</reference>
<organism evidence="2 3">
    <name type="scientific">Arabis nemorensis</name>
    <dbReference type="NCBI Taxonomy" id="586526"/>
    <lineage>
        <taxon>Eukaryota</taxon>
        <taxon>Viridiplantae</taxon>
        <taxon>Streptophyta</taxon>
        <taxon>Embryophyta</taxon>
        <taxon>Tracheophyta</taxon>
        <taxon>Spermatophyta</taxon>
        <taxon>Magnoliopsida</taxon>
        <taxon>eudicotyledons</taxon>
        <taxon>Gunneridae</taxon>
        <taxon>Pentapetalae</taxon>
        <taxon>rosids</taxon>
        <taxon>malvids</taxon>
        <taxon>Brassicales</taxon>
        <taxon>Brassicaceae</taxon>
        <taxon>Arabideae</taxon>
        <taxon>Arabis</taxon>
    </lineage>
</organism>
<dbReference type="AlphaFoldDB" id="A0A565BJL9"/>
<proteinExistence type="predicted"/>
<dbReference type="PANTHER" id="PTHR31589">
    <property type="entry name" value="PROTEIN, PUTATIVE (DUF239)-RELATED-RELATED"/>
    <property type="match status" value="1"/>
</dbReference>
<protein>
    <recommendedName>
        <fullName evidence="1">Neprosin PEP catalytic domain-containing protein</fullName>
    </recommendedName>
</protein>
<feature type="domain" description="Neprosin PEP catalytic" evidence="1">
    <location>
        <begin position="101"/>
        <end position="351"/>
    </location>
</feature>
<dbReference type="OrthoDB" id="1858978at2759"/>
<dbReference type="Pfam" id="PF14365">
    <property type="entry name" value="Neprosin_AP"/>
    <property type="match status" value="1"/>
</dbReference>
<dbReference type="InterPro" id="IPR004314">
    <property type="entry name" value="Neprosin"/>
</dbReference>
<keyword evidence="3" id="KW-1185">Reference proteome</keyword>
<gene>
    <name evidence="2" type="ORF">ANE_LOCUS11842</name>
</gene>
<dbReference type="PROSITE" id="PS52045">
    <property type="entry name" value="NEPROSIN_PEP_CD"/>
    <property type="match status" value="1"/>
</dbReference>
<dbReference type="InterPro" id="IPR053168">
    <property type="entry name" value="Glutamic_endopeptidase"/>
</dbReference>